<dbReference type="AlphaFoldDB" id="A0A382HLR4"/>
<dbReference type="CDD" id="cd00685">
    <property type="entry name" value="Trans_IPPS_HT"/>
    <property type="match status" value="1"/>
</dbReference>
<evidence type="ECO:0008006" key="7">
    <source>
        <dbReference type="Google" id="ProtNLM"/>
    </source>
</evidence>
<evidence type="ECO:0000256" key="1">
    <source>
        <dbReference type="ARBA" id="ARBA00001946"/>
    </source>
</evidence>
<organism evidence="6">
    <name type="scientific">marine metagenome</name>
    <dbReference type="NCBI Taxonomy" id="408172"/>
    <lineage>
        <taxon>unclassified sequences</taxon>
        <taxon>metagenomes</taxon>
        <taxon>ecological metagenomes</taxon>
    </lineage>
</organism>
<keyword evidence="4" id="KW-0479">Metal-binding</keyword>
<comment type="similarity">
    <text evidence="2">Belongs to the FPP/GGPP synthase family.</text>
</comment>
<reference evidence="6" key="1">
    <citation type="submission" date="2018-05" db="EMBL/GenBank/DDBJ databases">
        <authorList>
            <person name="Lanie J.A."/>
            <person name="Ng W.-L."/>
            <person name="Kazmierczak K.M."/>
            <person name="Andrzejewski T.M."/>
            <person name="Davidsen T.M."/>
            <person name="Wayne K.J."/>
            <person name="Tettelin H."/>
            <person name="Glass J.I."/>
            <person name="Rusch D."/>
            <person name="Podicherti R."/>
            <person name="Tsui H.-C.T."/>
            <person name="Winkler M.E."/>
        </authorList>
    </citation>
    <scope>NUCLEOTIDE SEQUENCE</scope>
</reference>
<comment type="cofactor">
    <cofactor evidence="1">
        <name>Mg(2+)</name>
        <dbReference type="ChEBI" id="CHEBI:18420"/>
    </cofactor>
</comment>
<accession>A0A382HLR4</accession>
<dbReference type="GO" id="GO:0008299">
    <property type="term" value="P:isoprenoid biosynthetic process"/>
    <property type="evidence" value="ECO:0007669"/>
    <property type="project" value="InterPro"/>
</dbReference>
<dbReference type="SUPFAM" id="SSF48576">
    <property type="entry name" value="Terpenoid synthases"/>
    <property type="match status" value="1"/>
</dbReference>
<dbReference type="SFLD" id="SFLDG01017">
    <property type="entry name" value="Polyprenyl_Transferase_Like"/>
    <property type="match status" value="1"/>
</dbReference>
<evidence type="ECO:0000256" key="4">
    <source>
        <dbReference type="ARBA" id="ARBA00022723"/>
    </source>
</evidence>
<dbReference type="InterPro" id="IPR008949">
    <property type="entry name" value="Isoprenoid_synthase_dom_sf"/>
</dbReference>
<gene>
    <name evidence="6" type="ORF">METZ01_LOCUS241080</name>
</gene>
<dbReference type="SFLD" id="SFLDS00005">
    <property type="entry name" value="Isoprenoid_Synthase_Type_I"/>
    <property type="match status" value="1"/>
</dbReference>
<evidence type="ECO:0000256" key="2">
    <source>
        <dbReference type="ARBA" id="ARBA00006706"/>
    </source>
</evidence>
<keyword evidence="3" id="KW-0808">Transferase</keyword>
<dbReference type="GO" id="GO:0004659">
    <property type="term" value="F:prenyltransferase activity"/>
    <property type="evidence" value="ECO:0007669"/>
    <property type="project" value="InterPro"/>
</dbReference>
<evidence type="ECO:0000256" key="3">
    <source>
        <dbReference type="ARBA" id="ARBA00022679"/>
    </source>
</evidence>
<evidence type="ECO:0000313" key="6">
    <source>
        <dbReference type="EMBL" id="SVB88226.1"/>
    </source>
</evidence>
<dbReference type="InterPro" id="IPR000092">
    <property type="entry name" value="Polyprenyl_synt"/>
</dbReference>
<dbReference type="GO" id="GO:0046872">
    <property type="term" value="F:metal ion binding"/>
    <property type="evidence" value="ECO:0007669"/>
    <property type="project" value="UniProtKB-KW"/>
</dbReference>
<dbReference type="Pfam" id="PF00348">
    <property type="entry name" value="polyprenyl_synt"/>
    <property type="match status" value="1"/>
</dbReference>
<evidence type="ECO:0000256" key="5">
    <source>
        <dbReference type="ARBA" id="ARBA00022842"/>
    </source>
</evidence>
<keyword evidence="5" id="KW-0460">Magnesium</keyword>
<proteinExistence type="inferred from homology"/>
<sequence>MINETNNQIYSIYEPILQDMTEVQYRIKGLVQGQDQHMHDLIAYLFERGGKGLRPALTLLASKLNSRKSDKSISMAIAIELLHIATLIHDDTVDNSTLRHGQETISSHWGQNIAILLGDYIFATSARFVCDTESIRVIKRFSETIMELSSGQIMEFFSSHSMEQHRKEYEDRIYRKTASLFRTASEAGAILGGAEEQQVGQLNKYGYNIGMAFQIVDDVLDVQATSAQLGKPVGNDLIHGILTLPTLLLTELGPKTD</sequence>
<protein>
    <recommendedName>
        <fullName evidence="7">Polyprenyl synthetase</fullName>
    </recommendedName>
</protein>
<dbReference type="Gene3D" id="1.10.600.10">
    <property type="entry name" value="Farnesyl Diphosphate Synthase"/>
    <property type="match status" value="1"/>
</dbReference>
<dbReference type="PANTHER" id="PTHR12001:SF69">
    <property type="entry name" value="ALL TRANS-POLYPRENYL-DIPHOSPHATE SYNTHASE PDSS1"/>
    <property type="match status" value="1"/>
</dbReference>
<dbReference type="PANTHER" id="PTHR12001">
    <property type="entry name" value="GERANYLGERANYL PYROPHOSPHATE SYNTHASE"/>
    <property type="match status" value="1"/>
</dbReference>
<name>A0A382HLR4_9ZZZZ</name>
<feature type="non-terminal residue" evidence="6">
    <location>
        <position position="257"/>
    </location>
</feature>
<dbReference type="InterPro" id="IPR033749">
    <property type="entry name" value="Polyprenyl_synt_CS"/>
</dbReference>
<dbReference type="EMBL" id="UINC01062025">
    <property type="protein sequence ID" value="SVB88226.1"/>
    <property type="molecule type" value="Genomic_DNA"/>
</dbReference>
<dbReference type="PROSITE" id="PS00444">
    <property type="entry name" value="POLYPRENYL_SYNTHASE_2"/>
    <property type="match status" value="1"/>
</dbReference>